<organism evidence="1 2">
    <name type="scientific">Streptomyces carpinensis</name>
    <dbReference type="NCBI Taxonomy" id="66369"/>
    <lineage>
        <taxon>Bacteria</taxon>
        <taxon>Bacillati</taxon>
        <taxon>Actinomycetota</taxon>
        <taxon>Actinomycetes</taxon>
        <taxon>Kitasatosporales</taxon>
        <taxon>Streptomycetaceae</taxon>
        <taxon>Streptomyces</taxon>
    </lineage>
</organism>
<name>A0ABV1WGN4_9ACTN</name>
<sequence>MTAPRSAEPPAEELTRLAVLHGVATSYSPSPGRTVAASAAAVVAALAALDVDASTPEATRAALTARELHLAERLLPPTVVCWHDGGATSRDTGVP</sequence>
<protein>
    <submittedName>
        <fullName evidence="1">4-alpha-glucanotransferase</fullName>
    </submittedName>
</protein>
<proteinExistence type="predicted"/>
<evidence type="ECO:0000313" key="2">
    <source>
        <dbReference type="Proteomes" id="UP001458415"/>
    </source>
</evidence>
<keyword evidence="2" id="KW-1185">Reference proteome</keyword>
<gene>
    <name evidence="1" type="ORF">ABT317_41940</name>
</gene>
<feature type="non-terminal residue" evidence="1">
    <location>
        <position position="95"/>
    </location>
</feature>
<dbReference type="EMBL" id="JBEPCU010001341">
    <property type="protein sequence ID" value="MER6983348.1"/>
    <property type="molecule type" value="Genomic_DNA"/>
</dbReference>
<evidence type="ECO:0000313" key="1">
    <source>
        <dbReference type="EMBL" id="MER6983348.1"/>
    </source>
</evidence>
<dbReference type="Proteomes" id="UP001458415">
    <property type="component" value="Unassembled WGS sequence"/>
</dbReference>
<comment type="caution">
    <text evidence="1">The sequence shown here is derived from an EMBL/GenBank/DDBJ whole genome shotgun (WGS) entry which is preliminary data.</text>
</comment>
<accession>A0ABV1WGN4</accession>
<reference evidence="1 2" key="1">
    <citation type="submission" date="2024-06" db="EMBL/GenBank/DDBJ databases">
        <title>The Natural Products Discovery Center: Release of the First 8490 Sequenced Strains for Exploring Actinobacteria Biosynthetic Diversity.</title>
        <authorList>
            <person name="Kalkreuter E."/>
            <person name="Kautsar S.A."/>
            <person name="Yang D."/>
            <person name="Bader C.D."/>
            <person name="Teijaro C.N."/>
            <person name="Fluegel L."/>
            <person name="Davis C.M."/>
            <person name="Simpson J.R."/>
            <person name="Lauterbach L."/>
            <person name="Steele A.D."/>
            <person name="Gui C."/>
            <person name="Meng S."/>
            <person name="Li G."/>
            <person name="Viehrig K."/>
            <person name="Ye F."/>
            <person name="Su P."/>
            <person name="Kiefer A.F."/>
            <person name="Nichols A."/>
            <person name="Cepeda A.J."/>
            <person name="Yan W."/>
            <person name="Fan B."/>
            <person name="Jiang Y."/>
            <person name="Adhikari A."/>
            <person name="Zheng C.-J."/>
            <person name="Schuster L."/>
            <person name="Cowan T.M."/>
            <person name="Smanski M.J."/>
            <person name="Chevrette M.G."/>
            <person name="De Carvalho L.P.S."/>
            <person name="Shen B."/>
        </authorList>
    </citation>
    <scope>NUCLEOTIDE SEQUENCE [LARGE SCALE GENOMIC DNA]</scope>
    <source>
        <strain evidence="1 2">NPDC000634</strain>
    </source>
</reference>